<name>A0ACB8RXD3_9AGAM</name>
<keyword evidence="2" id="KW-1185">Reference proteome</keyword>
<gene>
    <name evidence="1" type="ORF">FA95DRAFT_1539947</name>
</gene>
<organism evidence="1 2">
    <name type="scientific">Auriscalpium vulgare</name>
    <dbReference type="NCBI Taxonomy" id="40419"/>
    <lineage>
        <taxon>Eukaryota</taxon>
        <taxon>Fungi</taxon>
        <taxon>Dikarya</taxon>
        <taxon>Basidiomycota</taxon>
        <taxon>Agaricomycotina</taxon>
        <taxon>Agaricomycetes</taxon>
        <taxon>Russulales</taxon>
        <taxon>Auriscalpiaceae</taxon>
        <taxon>Auriscalpium</taxon>
    </lineage>
</organism>
<evidence type="ECO:0000313" key="2">
    <source>
        <dbReference type="Proteomes" id="UP000814033"/>
    </source>
</evidence>
<accession>A0ACB8RXD3</accession>
<dbReference type="Proteomes" id="UP000814033">
    <property type="component" value="Unassembled WGS sequence"/>
</dbReference>
<dbReference type="EMBL" id="MU275889">
    <property type="protein sequence ID" value="KAI0048256.1"/>
    <property type="molecule type" value="Genomic_DNA"/>
</dbReference>
<proteinExistence type="predicted"/>
<reference evidence="1" key="1">
    <citation type="submission" date="2021-02" db="EMBL/GenBank/DDBJ databases">
        <authorList>
            <consortium name="DOE Joint Genome Institute"/>
            <person name="Ahrendt S."/>
            <person name="Looney B.P."/>
            <person name="Miyauchi S."/>
            <person name="Morin E."/>
            <person name="Drula E."/>
            <person name="Courty P.E."/>
            <person name="Chicoki N."/>
            <person name="Fauchery L."/>
            <person name="Kohler A."/>
            <person name="Kuo A."/>
            <person name="Labutti K."/>
            <person name="Pangilinan J."/>
            <person name="Lipzen A."/>
            <person name="Riley R."/>
            <person name="Andreopoulos W."/>
            <person name="He G."/>
            <person name="Johnson J."/>
            <person name="Barry K.W."/>
            <person name="Grigoriev I.V."/>
            <person name="Nagy L."/>
            <person name="Hibbett D."/>
            <person name="Henrissat B."/>
            <person name="Matheny P.B."/>
            <person name="Labbe J."/>
            <person name="Martin F."/>
        </authorList>
    </citation>
    <scope>NUCLEOTIDE SEQUENCE</scope>
    <source>
        <strain evidence="1">FP105234-sp</strain>
    </source>
</reference>
<comment type="caution">
    <text evidence="1">The sequence shown here is derived from an EMBL/GenBank/DDBJ whole genome shotgun (WGS) entry which is preliminary data.</text>
</comment>
<sequence length="337" mass="37864">MRSALKRTWRTYATTTTPFVPPASLPPTDRPPRRPLQKAKPESPTFYTGRSDYYDEVTQLENAIGHARRALRTLELLPLPAFARDSLPPAQKAWRSRIDMSGLFMGALTTARYRRIITLLNELEEYARIANTAGHRDLGGGIVEVLQVFERSDKNIILDRGRVKPAKFDNFGRTYTVGKRKESTARVWMIPVQQEHEPVAERNPLGAYSLEPVVEDPLKPAVVDKPRVKVTTTTVLVNNLPINAYFVTPADRERVIRPLKLAGALGAFNIFVLVRGGGTTGQSGAVAHGIAKGVVAHLPDVEMVLRRSKMLRRDPRMVERKKTGQAKARKRYAWVKR</sequence>
<protein>
    <submittedName>
        <fullName evidence="1">Ribosomal protein S5 domain 2-like protein</fullName>
    </submittedName>
</protein>
<reference evidence="1" key="2">
    <citation type="journal article" date="2022" name="New Phytol.">
        <title>Evolutionary transition to the ectomycorrhizal habit in the genomes of a hyperdiverse lineage of mushroom-forming fungi.</title>
        <authorList>
            <person name="Looney B."/>
            <person name="Miyauchi S."/>
            <person name="Morin E."/>
            <person name="Drula E."/>
            <person name="Courty P.E."/>
            <person name="Kohler A."/>
            <person name="Kuo A."/>
            <person name="LaButti K."/>
            <person name="Pangilinan J."/>
            <person name="Lipzen A."/>
            <person name="Riley R."/>
            <person name="Andreopoulos W."/>
            <person name="He G."/>
            <person name="Johnson J."/>
            <person name="Nolan M."/>
            <person name="Tritt A."/>
            <person name="Barry K.W."/>
            <person name="Grigoriev I.V."/>
            <person name="Nagy L.G."/>
            <person name="Hibbett D."/>
            <person name="Henrissat B."/>
            <person name="Matheny P.B."/>
            <person name="Labbe J."/>
            <person name="Martin F.M."/>
        </authorList>
    </citation>
    <scope>NUCLEOTIDE SEQUENCE</scope>
    <source>
        <strain evidence="1">FP105234-sp</strain>
    </source>
</reference>
<evidence type="ECO:0000313" key="1">
    <source>
        <dbReference type="EMBL" id="KAI0048256.1"/>
    </source>
</evidence>